<evidence type="ECO:0000313" key="2">
    <source>
        <dbReference type="Proteomes" id="UP000299102"/>
    </source>
</evidence>
<sequence>MRSEPQENYVYFEEKRNLDQDQNWIKNGAGTEIENRDNIGIMVKRVISRAAGKNFGWPFVAKLHPLPLFIADLTGLNIVALRLLTICVRTSFYGIEQRQHQCWAAHDRE</sequence>
<protein>
    <submittedName>
        <fullName evidence="1">Uncharacterized protein</fullName>
    </submittedName>
</protein>
<dbReference type="AlphaFoldDB" id="A0A4C1ZWM9"/>
<keyword evidence="2" id="KW-1185">Reference proteome</keyword>
<gene>
    <name evidence="1" type="ORF">EVAR_64488_1</name>
</gene>
<dbReference type="EMBL" id="BGZK01002219">
    <property type="protein sequence ID" value="GBP91882.1"/>
    <property type="molecule type" value="Genomic_DNA"/>
</dbReference>
<proteinExistence type="predicted"/>
<organism evidence="1 2">
    <name type="scientific">Eumeta variegata</name>
    <name type="common">Bagworm moth</name>
    <name type="synonym">Eumeta japonica</name>
    <dbReference type="NCBI Taxonomy" id="151549"/>
    <lineage>
        <taxon>Eukaryota</taxon>
        <taxon>Metazoa</taxon>
        <taxon>Ecdysozoa</taxon>
        <taxon>Arthropoda</taxon>
        <taxon>Hexapoda</taxon>
        <taxon>Insecta</taxon>
        <taxon>Pterygota</taxon>
        <taxon>Neoptera</taxon>
        <taxon>Endopterygota</taxon>
        <taxon>Lepidoptera</taxon>
        <taxon>Glossata</taxon>
        <taxon>Ditrysia</taxon>
        <taxon>Tineoidea</taxon>
        <taxon>Psychidae</taxon>
        <taxon>Oiketicinae</taxon>
        <taxon>Eumeta</taxon>
    </lineage>
</organism>
<reference evidence="1 2" key="1">
    <citation type="journal article" date="2019" name="Commun. Biol.">
        <title>The bagworm genome reveals a unique fibroin gene that provides high tensile strength.</title>
        <authorList>
            <person name="Kono N."/>
            <person name="Nakamura H."/>
            <person name="Ohtoshi R."/>
            <person name="Tomita M."/>
            <person name="Numata K."/>
            <person name="Arakawa K."/>
        </authorList>
    </citation>
    <scope>NUCLEOTIDE SEQUENCE [LARGE SCALE GENOMIC DNA]</scope>
</reference>
<name>A0A4C1ZWM9_EUMVA</name>
<comment type="caution">
    <text evidence="1">The sequence shown here is derived from an EMBL/GenBank/DDBJ whole genome shotgun (WGS) entry which is preliminary data.</text>
</comment>
<evidence type="ECO:0000313" key="1">
    <source>
        <dbReference type="EMBL" id="GBP91882.1"/>
    </source>
</evidence>
<dbReference type="Proteomes" id="UP000299102">
    <property type="component" value="Unassembled WGS sequence"/>
</dbReference>
<accession>A0A4C1ZWM9</accession>